<name>A0ABP8M701_9BACT</name>
<evidence type="ECO:0000313" key="1">
    <source>
        <dbReference type="EMBL" id="GAA4445201.1"/>
    </source>
</evidence>
<dbReference type="EMBL" id="BAABGA010000006">
    <property type="protein sequence ID" value="GAA4445201.1"/>
    <property type="molecule type" value="Genomic_DNA"/>
</dbReference>
<dbReference type="RefSeq" id="WP_345318979.1">
    <property type="nucleotide sequence ID" value="NZ_BAABGA010000006.1"/>
</dbReference>
<reference evidence="2" key="1">
    <citation type="journal article" date="2019" name="Int. J. Syst. Evol. Microbiol.">
        <title>The Global Catalogue of Microorganisms (GCM) 10K type strain sequencing project: providing services to taxonomists for standard genome sequencing and annotation.</title>
        <authorList>
            <consortium name="The Broad Institute Genomics Platform"/>
            <consortium name="The Broad Institute Genome Sequencing Center for Infectious Disease"/>
            <person name="Wu L."/>
            <person name="Ma J."/>
        </authorList>
    </citation>
    <scope>NUCLEOTIDE SEQUENCE [LARGE SCALE GENOMIC DNA]</scope>
    <source>
        <strain evidence="2">JCM 17759</strain>
    </source>
</reference>
<accession>A0ABP8M701</accession>
<dbReference type="Proteomes" id="UP001500840">
    <property type="component" value="Unassembled WGS sequence"/>
</dbReference>
<comment type="caution">
    <text evidence="1">The sequence shown here is derived from an EMBL/GenBank/DDBJ whole genome shotgun (WGS) entry which is preliminary data.</text>
</comment>
<sequence length="142" mass="16077">MIAPPTEDDWHSEPWGLDAKAAYERFNGKTLEQAVSMIAADALNREEDLMFMPAICFRYYLPAYLQYLMSGASQRDSDGASCVFGLIDHRHDDIVGDAILLRNVVRTIAHVGDRQSWYDADKSIYGSFRGKADRILRKLQSS</sequence>
<protein>
    <submittedName>
        <fullName evidence="1">Uncharacterized protein</fullName>
    </submittedName>
</protein>
<gene>
    <name evidence="1" type="ORF">GCM10023156_04500</name>
</gene>
<proteinExistence type="predicted"/>
<keyword evidence="2" id="KW-1185">Reference proteome</keyword>
<organism evidence="1 2">
    <name type="scientific">Novipirellula rosea</name>
    <dbReference type="NCBI Taxonomy" id="1031540"/>
    <lineage>
        <taxon>Bacteria</taxon>
        <taxon>Pseudomonadati</taxon>
        <taxon>Planctomycetota</taxon>
        <taxon>Planctomycetia</taxon>
        <taxon>Pirellulales</taxon>
        <taxon>Pirellulaceae</taxon>
        <taxon>Novipirellula</taxon>
    </lineage>
</organism>
<evidence type="ECO:0000313" key="2">
    <source>
        <dbReference type="Proteomes" id="UP001500840"/>
    </source>
</evidence>